<evidence type="ECO:0000256" key="4">
    <source>
        <dbReference type="ARBA" id="ARBA00023163"/>
    </source>
</evidence>
<dbReference type="PANTHER" id="PTHR31541:SF25">
    <property type="entry name" value="GAMMA-GLIADIN B"/>
    <property type="match status" value="1"/>
</dbReference>
<keyword evidence="6" id="KW-1185">Reference proteome</keyword>
<keyword evidence="2" id="KW-0805">Transcription regulation</keyword>
<dbReference type="Proteomes" id="UP000515121">
    <property type="component" value="Unplaced"/>
</dbReference>
<reference evidence="7" key="1">
    <citation type="submission" date="2025-08" db="UniProtKB">
        <authorList>
            <consortium name="RefSeq"/>
        </authorList>
    </citation>
    <scope>IDENTIFICATION</scope>
    <source>
        <tissue evidence="7">Fruit stalk</tissue>
    </source>
</reference>
<dbReference type="AlphaFoldDB" id="A0A6P6BFH6"/>
<evidence type="ECO:0000256" key="3">
    <source>
        <dbReference type="ARBA" id="ARBA00023125"/>
    </source>
</evidence>
<proteinExistence type="predicted"/>
<dbReference type="KEGG" id="dzi:111317690"/>
<dbReference type="OrthoDB" id="1090008at2759"/>
<gene>
    <name evidence="7" type="primary">LOC111317690</name>
</gene>
<dbReference type="GO" id="GO:0005634">
    <property type="term" value="C:nucleus"/>
    <property type="evidence" value="ECO:0007669"/>
    <property type="project" value="UniProtKB-SubCell"/>
</dbReference>
<dbReference type="PANTHER" id="PTHR31541">
    <property type="entry name" value="B3 DOMAIN PLANT PROTEIN-RELATED"/>
    <property type="match status" value="1"/>
</dbReference>
<accession>A0A6P6BFH6</accession>
<dbReference type="Pfam" id="PF03754">
    <property type="entry name" value="At2g31720-like"/>
    <property type="match status" value="1"/>
</dbReference>
<dbReference type="InterPro" id="IPR005508">
    <property type="entry name" value="At2g31720-like"/>
</dbReference>
<evidence type="ECO:0000313" key="6">
    <source>
        <dbReference type="Proteomes" id="UP000515121"/>
    </source>
</evidence>
<evidence type="ECO:0000256" key="1">
    <source>
        <dbReference type="ARBA" id="ARBA00004123"/>
    </source>
</evidence>
<dbReference type="Gene3D" id="2.40.330.10">
    <property type="entry name" value="DNA-binding pseudobarrel domain"/>
    <property type="match status" value="1"/>
</dbReference>
<comment type="subcellular location">
    <subcellularLocation>
        <location evidence="1">Nucleus</location>
    </subcellularLocation>
</comment>
<name>A0A6P6BFH6_DURZI</name>
<dbReference type="GeneID" id="111317690"/>
<keyword evidence="3" id="KW-0238">DNA-binding</keyword>
<evidence type="ECO:0000256" key="5">
    <source>
        <dbReference type="ARBA" id="ARBA00023242"/>
    </source>
</evidence>
<sequence>MRELSAFSRTGLSYYDQRWILPHYFYDLLLELHDWKIGYRLDMGLGLNHWMNEVNLCLAVWARLNRFFRVGGQQRPMISLNLANSTSIRFLNHSLLQFFPFHPSLKSFYCFYCMELLTLDDFKHTKFDPNCTPFHYLLEVARVGQQKLHNGEEKKRHDSYLKCFLYNAPQLQTLCEEENMGFKQGKNVGLKRKLKLKEADVDEEWGGQKLKRSKKEKLVCAIPSPDLPESFKQHIVENMGGSDWALVIQKQVFYSDVNPQASRFSMPFSQLKTHEFLNKTEAEDLEDANNTLEVCLLEPSMKETAVTFKRWKYRGKSSSYVMTRTWNSVVKNNRLKIDDIVQLWSFRVKSKLCFALVKVQYDHKITSFMTTLWFLEIN</sequence>
<keyword evidence="4" id="KW-0804">Transcription</keyword>
<evidence type="ECO:0000313" key="7">
    <source>
        <dbReference type="RefSeq" id="XP_022775856.1"/>
    </source>
</evidence>
<evidence type="ECO:0000256" key="2">
    <source>
        <dbReference type="ARBA" id="ARBA00023015"/>
    </source>
</evidence>
<dbReference type="RefSeq" id="XP_022775856.1">
    <property type="nucleotide sequence ID" value="XM_022920121.1"/>
</dbReference>
<protein>
    <submittedName>
        <fullName evidence="7">Uncharacterized protein LOC111317690</fullName>
    </submittedName>
</protein>
<dbReference type="InterPro" id="IPR015300">
    <property type="entry name" value="DNA-bd_pseudobarrel_sf"/>
</dbReference>
<keyword evidence="5" id="KW-0539">Nucleus</keyword>
<dbReference type="SUPFAM" id="SSF101936">
    <property type="entry name" value="DNA-binding pseudobarrel domain"/>
    <property type="match status" value="1"/>
</dbReference>
<dbReference type="GO" id="GO:0003677">
    <property type="term" value="F:DNA binding"/>
    <property type="evidence" value="ECO:0007669"/>
    <property type="project" value="UniProtKB-KW"/>
</dbReference>
<organism evidence="6 7">
    <name type="scientific">Durio zibethinus</name>
    <name type="common">Durian</name>
    <dbReference type="NCBI Taxonomy" id="66656"/>
    <lineage>
        <taxon>Eukaryota</taxon>
        <taxon>Viridiplantae</taxon>
        <taxon>Streptophyta</taxon>
        <taxon>Embryophyta</taxon>
        <taxon>Tracheophyta</taxon>
        <taxon>Spermatophyta</taxon>
        <taxon>Magnoliopsida</taxon>
        <taxon>eudicotyledons</taxon>
        <taxon>Gunneridae</taxon>
        <taxon>Pentapetalae</taxon>
        <taxon>rosids</taxon>
        <taxon>malvids</taxon>
        <taxon>Malvales</taxon>
        <taxon>Malvaceae</taxon>
        <taxon>Helicteroideae</taxon>
        <taxon>Durio</taxon>
    </lineage>
</organism>